<dbReference type="GO" id="GO:0008168">
    <property type="term" value="F:methyltransferase activity"/>
    <property type="evidence" value="ECO:0007669"/>
    <property type="project" value="UniProtKB-KW"/>
</dbReference>
<comment type="similarity">
    <text evidence="2">Belongs to the TlyA family.</text>
</comment>
<gene>
    <name evidence="5" type="ORF">C4544_02470</name>
</gene>
<dbReference type="GO" id="GO:0003723">
    <property type="term" value="F:RNA binding"/>
    <property type="evidence" value="ECO:0007669"/>
    <property type="project" value="UniProtKB-KW"/>
</dbReference>
<organism evidence="5 6">
    <name type="scientific">candidate division WS5 bacterium</name>
    <dbReference type="NCBI Taxonomy" id="2093353"/>
    <lineage>
        <taxon>Bacteria</taxon>
        <taxon>candidate division WS5</taxon>
    </lineage>
</organism>
<dbReference type="NCBIfam" id="TIGR00478">
    <property type="entry name" value="tly"/>
    <property type="match status" value="1"/>
</dbReference>
<dbReference type="InterPro" id="IPR002877">
    <property type="entry name" value="RNA_MeTrfase_FtsJ_dom"/>
</dbReference>
<evidence type="ECO:0000313" key="5">
    <source>
        <dbReference type="EMBL" id="RJO61574.1"/>
    </source>
</evidence>
<dbReference type="InterPro" id="IPR002942">
    <property type="entry name" value="S4_RNA-bd"/>
</dbReference>
<accession>A0A419DEN2</accession>
<dbReference type="SUPFAM" id="SSF55174">
    <property type="entry name" value="Alpha-L RNA-binding motif"/>
    <property type="match status" value="1"/>
</dbReference>
<dbReference type="InterPro" id="IPR004538">
    <property type="entry name" value="Hemolysin_A/TlyA"/>
</dbReference>
<feature type="domain" description="RNA-binding S4" evidence="4">
    <location>
        <begin position="3"/>
        <end position="65"/>
    </location>
</feature>
<evidence type="ECO:0000313" key="6">
    <source>
        <dbReference type="Proteomes" id="UP000285655"/>
    </source>
</evidence>
<dbReference type="PANTHER" id="PTHR32319">
    <property type="entry name" value="BACTERIAL HEMOLYSIN-LIKE PROTEIN"/>
    <property type="match status" value="1"/>
</dbReference>
<dbReference type="InterPro" id="IPR036986">
    <property type="entry name" value="S4_RNA-bd_sf"/>
</dbReference>
<name>A0A419DEN2_9BACT</name>
<keyword evidence="1 3" id="KW-0694">RNA-binding</keyword>
<dbReference type="Pfam" id="PF01479">
    <property type="entry name" value="S4"/>
    <property type="match status" value="1"/>
</dbReference>
<keyword evidence="5" id="KW-0808">Transferase</keyword>
<dbReference type="Gene3D" id="3.40.50.150">
    <property type="entry name" value="Vaccinia Virus protein VP39"/>
    <property type="match status" value="1"/>
</dbReference>
<dbReference type="SMART" id="SM00363">
    <property type="entry name" value="S4"/>
    <property type="match status" value="1"/>
</dbReference>
<dbReference type="InterPro" id="IPR029063">
    <property type="entry name" value="SAM-dependent_MTases_sf"/>
</dbReference>
<dbReference type="InterPro" id="IPR047048">
    <property type="entry name" value="TlyA"/>
</dbReference>
<dbReference type="SUPFAM" id="SSF53335">
    <property type="entry name" value="S-adenosyl-L-methionine-dependent methyltransferases"/>
    <property type="match status" value="1"/>
</dbReference>
<dbReference type="EMBL" id="QZJW01000017">
    <property type="protein sequence ID" value="RJO61574.1"/>
    <property type="molecule type" value="Genomic_DNA"/>
</dbReference>
<dbReference type="GO" id="GO:0032259">
    <property type="term" value="P:methylation"/>
    <property type="evidence" value="ECO:0007669"/>
    <property type="project" value="UniProtKB-KW"/>
</dbReference>
<dbReference type="PANTHER" id="PTHR32319:SF0">
    <property type="entry name" value="BACTERIAL HEMOLYSIN-LIKE PROTEIN"/>
    <property type="match status" value="1"/>
</dbReference>
<dbReference type="CDD" id="cd00165">
    <property type="entry name" value="S4"/>
    <property type="match status" value="1"/>
</dbReference>
<proteinExistence type="inferred from homology"/>
<dbReference type="PIRSF" id="PIRSF005578">
    <property type="entry name" value="TlyA"/>
    <property type="match status" value="1"/>
</dbReference>
<evidence type="ECO:0000256" key="1">
    <source>
        <dbReference type="ARBA" id="ARBA00022884"/>
    </source>
</evidence>
<reference evidence="5 6" key="1">
    <citation type="journal article" date="2017" name="ISME J.">
        <title>Energy and carbon metabolisms in a deep terrestrial subsurface fluid microbial community.</title>
        <authorList>
            <person name="Momper L."/>
            <person name="Jungbluth S.P."/>
            <person name="Lee M.D."/>
            <person name="Amend J.P."/>
        </authorList>
    </citation>
    <scope>NUCLEOTIDE SEQUENCE [LARGE SCALE GENOMIC DNA]</scope>
    <source>
        <strain evidence="5">SURF_29</strain>
    </source>
</reference>
<sequence>MKKRVDLLLMEKGLAESRTKAQAYLMSGVVLVDGQKVDKAGTLVEADATVEIKEKSPYVSRGALKIEKAYKEFGLDLKNKVICDIGSSTGGFTDFALQHGAKRVYAIDVGYGQLDQKLREDSRVVVMEKTNFRNVSELPEKIGFFICDVSFISLKKIIPQIKTICHSRPPLSFPRRRESLRRINSGGNLDPRVKPEDDSSCKTQCILLIKPQFEVGKEIADKAKGVIKDEKIQAEVVEDIAKFAEENGFGVMGITESAITGAKGNREFLIWLKL</sequence>
<dbReference type="Proteomes" id="UP000285655">
    <property type="component" value="Unassembled WGS sequence"/>
</dbReference>
<evidence type="ECO:0000259" key="4">
    <source>
        <dbReference type="SMART" id="SM00363"/>
    </source>
</evidence>
<keyword evidence="5" id="KW-0489">Methyltransferase</keyword>
<dbReference type="PROSITE" id="PS50889">
    <property type="entry name" value="S4"/>
    <property type="match status" value="1"/>
</dbReference>
<dbReference type="AlphaFoldDB" id="A0A419DEN2"/>
<evidence type="ECO:0000256" key="2">
    <source>
        <dbReference type="ARBA" id="ARBA00029460"/>
    </source>
</evidence>
<dbReference type="Pfam" id="PF01728">
    <property type="entry name" value="FtsJ"/>
    <property type="match status" value="1"/>
</dbReference>
<evidence type="ECO:0000256" key="3">
    <source>
        <dbReference type="PROSITE-ProRule" id="PRU00182"/>
    </source>
</evidence>
<protein>
    <submittedName>
        <fullName evidence="5">TlyA family RNA methyltransferase</fullName>
    </submittedName>
</protein>
<comment type="caution">
    <text evidence="5">The sequence shown here is derived from an EMBL/GenBank/DDBJ whole genome shotgun (WGS) entry which is preliminary data.</text>
</comment>
<dbReference type="Gene3D" id="3.10.290.10">
    <property type="entry name" value="RNA-binding S4 domain"/>
    <property type="match status" value="1"/>
</dbReference>
<dbReference type="CDD" id="cd02440">
    <property type="entry name" value="AdoMet_MTases"/>
    <property type="match status" value="1"/>
</dbReference>